<sequence length="229" mass="24658">MGAEASNGPARQRHAEDLLAAVSMTSSQFAQAIGRFDGDTPAMVTAAIHTAGRAFSELDACNDVIDDASETGRAIADRLCALLSTGAVEDVALELEALEAVSARVRGTDQTRLLLHRVLGREASAKRALPGVRHLSGADLPYLPSSYQDEQGFDDLVAMAAREDELAPRLREAHAERLDKVAAHLVRVVEQAAAVGFADEVFAQESVREARHAYELWVQCLKERGRDLG</sequence>
<dbReference type="EMBL" id="JAFEUF010000231">
    <property type="protein sequence ID" value="MBM7057824.1"/>
    <property type="molecule type" value="Genomic_DNA"/>
</dbReference>
<comment type="caution">
    <text evidence="1">The sequence shown here is derived from an EMBL/GenBank/DDBJ whole genome shotgun (WGS) entry which is preliminary data.</text>
</comment>
<gene>
    <name evidence="1" type="ORF">JS521_29265</name>
</gene>
<keyword evidence="2" id="KW-1185">Reference proteome</keyword>
<dbReference type="RefSeq" id="WP_205085958.1">
    <property type="nucleotide sequence ID" value="NZ_JAFEUF010000231.1"/>
</dbReference>
<name>A0ABS2I6F8_9ACTN</name>
<reference evidence="1 2" key="1">
    <citation type="submission" date="2021-02" db="EMBL/GenBank/DDBJ databases">
        <title>Genome Streptomyces sp. RHZ10.</title>
        <authorList>
            <person name="Besaury L."/>
        </authorList>
    </citation>
    <scope>NUCLEOTIDE SEQUENCE [LARGE SCALE GENOMIC DNA]</scope>
    <source>
        <strain evidence="1 2">RHZ10</strain>
    </source>
</reference>
<evidence type="ECO:0000313" key="2">
    <source>
        <dbReference type="Proteomes" id="UP000712045"/>
    </source>
</evidence>
<protein>
    <submittedName>
        <fullName evidence="1">Uncharacterized protein</fullName>
    </submittedName>
</protein>
<accession>A0ABS2I6F8</accession>
<proteinExistence type="predicted"/>
<organism evidence="1 2">
    <name type="scientific">Streptomyces durocortorensis</name>
    <dbReference type="NCBI Taxonomy" id="2811104"/>
    <lineage>
        <taxon>Bacteria</taxon>
        <taxon>Bacillati</taxon>
        <taxon>Actinomycetota</taxon>
        <taxon>Actinomycetes</taxon>
        <taxon>Kitasatosporales</taxon>
        <taxon>Streptomycetaceae</taxon>
        <taxon>Streptomyces</taxon>
    </lineage>
</organism>
<dbReference type="Proteomes" id="UP000712045">
    <property type="component" value="Unassembled WGS sequence"/>
</dbReference>
<evidence type="ECO:0000313" key="1">
    <source>
        <dbReference type="EMBL" id="MBM7057824.1"/>
    </source>
</evidence>